<sequence length="58" mass="6727">TQSKNNIFLLTQWSVCLSLKCTQKFKKKKIVIQNTTISSAKQQFLILISKIFLKVLKI</sequence>
<accession>A0A0K2UWA4</accession>
<organism evidence="1">
    <name type="scientific">Lepeophtheirus salmonis</name>
    <name type="common">Salmon louse</name>
    <name type="synonym">Caligus salmonis</name>
    <dbReference type="NCBI Taxonomy" id="72036"/>
    <lineage>
        <taxon>Eukaryota</taxon>
        <taxon>Metazoa</taxon>
        <taxon>Ecdysozoa</taxon>
        <taxon>Arthropoda</taxon>
        <taxon>Crustacea</taxon>
        <taxon>Multicrustacea</taxon>
        <taxon>Hexanauplia</taxon>
        <taxon>Copepoda</taxon>
        <taxon>Siphonostomatoida</taxon>
        <taxon>Caligidae</taxon>
        <taxon>Lepeophtheirus</taxon>
    </lineage>
</organism>
<reference evidence="1" key="1">
    <citation type="submission" date="2014-05" db="EMBL/GenBank/DDBJ databases">
        <authorList>
            <person name="Chronopoulou M."/>
        </authorList>
    </citation>
    <scope>NUCLEOTIDE SEQUENCE</scope>
    <source>
        <tissue evidence="1">Whole organism</tissue>
    </source>
</reference>
<dbReference type="EMBL" id="HACA01025185">
    <property type="protein sequence ID" value="CDW42546.1"/>
    <property type="molecule type" value="Transcribed_RNA"/>
</dbReference>
<dbReference type="AlphaFoldDB" id="A0A0K2UWA4"/>
<dbReference type="EMBL" id="HACA01025187">
    <property type="protein sequence ID" value="CDW42548.1"/>
    <property type="molecule type" value="Transcribed_RNA"/>
</dbReference>
<evidence type="ECO:0000313" key="1">
    <source>
        <dbReference type="EMBL" id="CDW42548.1"/>
    </source>
</evidence>
<feature type="non-terminal residue" evidence="1">
    <location>
        <position position="1"/>
    </location>
</feature>
<protein>
    <submittedName>
        <fullName evidence="1">Uncharacterized protein</fullName>
    </submittedName>
</protein>
<name>A0A0K2UWA4_LEPSM</name>
<proteinExistence type="predicted"/>